<comment type="caution">
    <text evidence="1">The sequence shown here is derived from an EMBL/GenBank/DDBJ whole genome shotgun (WGS) entry which is preliminary data.</text>
</comment>
<protein>
    <submittedName>
        <fullName evidence="1">Uncharacterized protein</fullName>
    </submittedName>
</protein>
<gene>
    <name evidence="1" type="ORF">FCC1311_102562</name>
</gene>
<reference evidence="1 2" key="1">
    <citation type="submission" date="2017-12" db="EMBL/GenBank/DDBJ databases">
        <title>Sequencing, de novo assembly and annotation of complete genome of a new Thraustochytrid species, strain FCC1311.</title>
        <authorList>
            <person name="Sedici K."/>
            <person name="Godart F."/>
            <person name="Aiese Cigliano R."/>
            <person name="Sanseverino W."/>
            <person name="Barakat M."/>
            <person name="Ortet P."/>
            <person name="Marechal E."/>
            <person name="Cagnac O."/>
            <person name="Amato A."/>
        </authorList>
    </citation>
    <scope>NUCLEOTIDE SEQUENCE [LARGE SCALE GENOMIC DNA]</scope>
</reference>
<evidence type="ECO:0000313" key="2">
    <source>
        <dbReference type="Proteomes" id="UP000241890"/>
    </source>
</evidence>
<dbReference type="InParanoid" id="A0A2R5GZ54"/>
<name>A0A2R5GZ54_9STRA</name>
<dbReference type="AlphaFoldDB" id="A0A2R5GZ54"/>
<proteinExistence type="predicted"/>
<dbReference type="EMBL" id="BEYU01000178">
    <property type="protein sequence ID" value="GBG34033.1"/>
    <property type="molecule type" value="Genomic_DNA"/>
</dbReference>
<sequence length="107" mass="11586">MAPACEVTSGYGVECLDSTLEIAGQNIRSCYTKTSLVLDDENSYDTGYYLNNVDATTFMAGLEKEACLYEGAARALQRSVLPVVHYSGEFPIGEGICFMIVMSNPGH</sequence>
<evidence type="ECO:0000313" key="1">
    <source>
        <dbReference type="EMBL" id="GBG34033.1"/>
    </source>
</evidence>
<organism evidence="1 2">
    <name type="scientific">Hondaea fermentalgiana</name>
    <dbReference type="NCBI Taxonomy" id="2315210"/>
    <lineage>
        <taxon>Eukaryota</taxon>
        <taxon>Sar</taxon>
        <taxon>Stramenopiles</taxon>
        <taxon>Bigyra</taxon>
        <taxon>Labyrinthulomycetes</taxon>
        <taxon>Thraustochytrida</taxon>
        <taxon>Thraustochytriidae</taxon>
        <taxon>Hondaea</taxon>
    </lineage>
</organism>
<dbReference type="Proteomes" id="UP000241890">
    <property type="component" value="Unassembled WGS sequence"/>
</dbReference>
<keyword evidence="2" id="KW-1185">Reference proteome</keyword>
<accession>A0A2R5GZ54</accession>